<name>A0AAU9INR8_9CILI</name>
<organism evidence="3 4">
    <name type="scientific">Blepharisma stoltei</name>
    <dbReference type="NCBI Taxonomy" id="1481888"/>
    <lineage>
        <taxon>Eukaryota</taxon>
        <taxon>Sar</taxon>
        <taxon>Alveolata</taxon>
        <taxon>Ciliophora</taxon>
        <taxon>Postciliodesmatophora</taxon>
        <taxon>Heterotrichea</taxon>
        <taxon>Heterotrichida</taxon>
        <taxon>Blepharismidae</taxon>
        <taxon>Blepharisma</taxon>
    </lineage>
</organism>
<keyword evidence="2" id="KW-0472">Membrane</keyword>
<evidence type="ECO:0000256" key="2">
    <source>
        <dbReference type="SAM" id="Phobius"/>
    </source>
</evidence>
<comment type="caution">
    <text evidence="3">The sequence shown here is derived from an EMBL/GenBank/DDBJ whole genome shotgun (WGS) entry which is preliminary data.</text>
</comment>
<evidence type="ECO:0000256" key="1">
    <source>
        <dbReference type="SAM" id="MobiDB-lite"/>
    </source>
</evidence>
<sequence>MTSFKEAQAKGIRWPEGPDDLCPSKIENTYLYGGGRTRKFKILLAEISVAWGAFNIALDKYLLKNRHNVKNNFFLERTMIWSSRYYLPCMLVLWGFIPISQATYWWVLWVSVGAKPNVSRDPVPKWKPGENPFYDKAEED</sequence>
<proteinExistence type="predicted"/>
<evidence type="ECO:0000313" key="4">
    <source>
        <dbReference type="Proteomes" id="UP001162131"/>
    </source>
</evidence>
<keyword evidence="4" id="KW-1185">Reference proteome</keyword>
<dbReference type="AlphaFoldDB" id="A0AAU9INR8"/>
<dbReference type="Proteomes" id="UP001162131">
    <property type="component" value="Unassembled WGS sequence"/>
</dbReference>
<protein>
    <submittedName>
        <fullName evidence="3">Uncharacterized protein</fullName>
    </submittedName>
</protein>
<feature type="transmembrane region" description="Helical" evidence="2">
    <location>
        <begin position="84"/>
        <end position="107"/>
    </location>
</feature>
<reference evidence="3" key="1">
    <citation type="submission" date="2021-09" db="EMBL/GenBank/DDBJ databases">
        <authorList>
            <consortium name="AG Swart"/>
            <person name="Singh M."/>
            <person name="Singh A."/>
            <person name="Seah K."/>
            <person name="Emmerich C."/>
        </authorList>
    </citation>
    <scope>NUCLEOTIDE SEQUENCE</scope>
    <source>
        <strain evidence="3">ATCC30299</strain>
    </source>
</reference>
<feature type="region of interest" description="Disordered" evidence="1">
    <location>
        <begin position="121"/>
        <end position="140"/>
    </location>
</feature>
<gene>
    <name evidence="3" type="ORF">BSTOLATCC_MIC14413</name>
</gene>
<keyword evidence="2" id="KW-0812">Transmembrane</keyword>
<feature type="compositionally biased region" description="Basic and acidic residues" evidence="1">
    <location>
        <begin position="122"/>
        <end position="140"/>
    </location>
</feature>
<evidence type="ECO:0000313" key="3">
    <source>
        <dbReference type="EMBL" id="CAG9315663.1"/>
    </source>
</evidence>
<dbReference type="EMBL" id="CAJZBQ010000014">
    <property type="protein sequence ID" value="CAG9315663.1"/>
    <property type="molecule type" value="Genomic_DNA"/>
</dbReference>
<keyword evidence="2" id="KW-1133">Transmembrane helix</keyword>
<accession>A0AAU9INR8</accession>